<dbReference type="Proteomes" id="UP000197032">
    <property type="component" value="Unassembled WGS sequence"/>
</dbReference>
<accession>A0A1Z5HSH1</accession>
<dbReference type="EMBL" id="BDGJ01000065">
    <property type="protein sequence ID" value="GAW92281.1"/>
    <property type="molecule type" value="Genomic_DNA"/>
</dbReference>
<gene>
    <name evidence="2" type="ORF">KKC1_14370</name>
</gene>
<name>A0A1Z5HSH1_9FIRM</name>
<sequence length="135" mass="15107">MFKENPYALKKEINGRLVVVLRGKLEKRGLELISSISRVVKQGEIHELIVTTQEASPGGTVERVAYIGFVEIYQGGVIVVGDGVYCGEQYLGQIVGFEETHMPNHLNLVIRSDDFSSGLERGLELDMKVIFKQRK</sequence>
<proteinExistence type="predicted"/>
<organism evidence="2 3">
    <name type="scientific">Calderihabitans maritimus</name>
    <dbReference type="NCBI Taxonomy" id="1246530"/>
    <lineage>
        <taxon>Bacteria</taxon>
        <taxon>Bacillati</taxon>
        <taxon>Bacillota</taxon>
        <taxon>Clostridia</taxon>
        <taxon>Neomoorellales</taxon>
        <taxon>Calderihabitantaceae</taxon>
        <taxon>Calderihabitans</taxon>
    </lineage>
</organism>
<dbReference type="OrthoDB" id="4557435at2"/>
<evidence type="ECO:0000313" key="2">
    <source>
        <dbReference type="EMBL" id="GAW92281.1"/>
    </source>
</evidence>
<dbReference type="RefSeq" id="WP_088553673.1">
    <property type="nucleotide sequence ID" value="NZ_BDGJ01000065.1"/>
</dbReference>
<protein>
    <recommendedName>
        <fullName evidence="1">DUF6917 domain-containing protein</fullName>
    </recommendedName>
</protein>
<dbReference type="Pfam" id="PF21891">
    <property type="entry name" value="DUF6917"/>
    <property type="match status" value="1"/>
</dbReference>
<keyword evidence="3" id="KW-1185">Reference proteome</keyword>
<dbReference type="AlphaFoldDB" id="A0A1Z5HSH1"/>
<feature type="domain" description="DUF6917" evidence="1">
    <location>
        <begin position="8"/>
        <end position="132"/>
    </location>
</feature>
<evidence type="ECO:0000259" key="1">
    <source>
        <dbReference type="Pfam" id="PF21891"/>
    </source>
</evidence>
<dbReference type="InterPro" id="IPR054210">
    <property type="entry name" value="DUF6917"/>
</dbReference>
<reference evidence="3" key="1">
    <citation type="journal article" date="2017" name="Appl. Environ. Microbiol.">
        <title>Genomic analysis of Calderihabitans maritimus KKC1, a thermophilic hydrogenogenic carboxydotrophic bacterium isolated from marine sediment.</title>
        <authorList>
            <person name="Omae K."/>
            <person name="Yoneda Y."/>
            <person name="Fukuyama Y."/>
            <person name="Yoshida T."/>
            <person name="Sako Y."/>
        </authorList>
    </citation>
    <scope>NUCLEOTIDE SEQUENCE [LARGE SCALE GENOMIC DNA]</scope>
    <source>
        <strain evidence="3">KKC1</strain>
    </source>
</reference>
<evidence type="ECO:0000313" key="3">
    <source>
        <dbReference type="Proteomes" id="UP000197032"/>
    </source>
</evidence>
<comment type="caution">
    <text evidence="2">The sequence shown here is derived from an EMBL/GenBank/DDBJ whole genome shotgun (WGS) entry which is preliminary data.</text>
</comment>